<sequence>MLIITIARGTRVSVSSTHNPTVVSATMANLKQELNPGDYFGVFAVCVVFFSIILIISFTVLNFFCVRKQDDLTVFDKWGARNHFHHLGPHGDKGVIVENETD</sequence>
<dbReference type="WBParaSite" id="PSAMB.scaffold3601size17630.g22025.t1">
    <property type="protein sequence ID" value="PSAMB.scaffold3601size17630.g22025.t1"/>
    <property type="gene ID" value="PSAMB.scaffold3601size17630.g22025"/>
</dbReference>
<keyword evidence="2" id="KW-1185">Reference proteome</keyword>
<accession>A0A914WB35</accession>
<organism evidence="2 3">
    <name type="scientific">Plectus sambesii</name>
    <dbReference type="NCBI Taxonomy" id="2011161"/>
    <lineage>
        <taxon>Eukaryota</taxon>
        <taxon>Metazoa</taxon>
        <taxon>Ecdysozoa</taxon>
        <taxon>Nematoda</taxon>
        <taxon>Chromadorea</taxon>
        <taxon>Plectida</taxon>
        <taxon>Plectina</taxon>
        <taxon>Plectoidea</taxon>
        <taxon>Plectidae</taxon>
        <taxon>Plectus</taxon>
    </lineage>
</organism>
<keyword evidence="1" id="KW-0472">Membrane</keyword>
<dbReference type="Proteomes" id="UP000887566">
    <property type="component" value="Unplaced"/>
</dbReference>
<evidence type="ECO:0000256" key="1">
    <source>
        <dbReference type="SAM" id="Phobius"/>
    </source>
</evidence>
<dbReference type="Pfam" id="PF21525">
    <property type="entry name" value="Nlp36"/>
    <property type="match status" value="1"/>
</dbReference>
<keyword evidence="1" id="KW-1133">Transmembrane helix</keyword>
<reference evidence="3" key="1">
    <citation type="submission" date="2022-11" db="UniProtKB">
        <authorList>
            <consortium name="WormBaseParasite"/>
        </authorList>
    </citation>
    <scope>IDENTIFICATION</scope>
</reference>
<proteinExistence type="predicted"/>
<evidence type="ECO:0000313" key="3">
    <source>
        <dbReference type="WBParaSite" id="PSAMB.scaffold3601size17630.g22025.t1"/>
    </source>
</evidence>
<dbReference type="AlphaFoldDB" id="A0A914WB35"/>
<name>A0A914WB35_9BILA</name>
<keyword evidence="1" id="KW-0812">Transmembrane</keyword>
<evidence type="ECO:0000313" key="2">
    <source>
        <dbReference type="Proteomes" id="UP000887566"/>
    </source>
</evidence>
<feature type="transmembrane region" description="Helical" evidence="1">
    <location>
        <begin position="39"/>
        <end position="64"/>
    </location>
</feature>
<protein>
    <submittedName>
        <fullName evidence="3">Uncharacterized protein</fullName>
    </submittedName>
</protein>